<evidence type="ECO:0000256" key="1">
    <source>
        <dbReference type="ARBA" id="ARBA00000085"/>
    </source>
</evidence>
<dbReference type="EC" id="2.7.13.3" evidence="2"/>
<reference evidence="8" key="1">
    <citation type="journal article" date="2019" name="Int. J. Syst. Evol. Microbiol.">
        <title>The Global Catalogue of Microorganisms (GCM) 10K type strain sequencing project: providing services to taxonomists for standard genome sequencing and annotation.</title>
        <authorList>
            <consortium name="The Broad Institute Genomics Platform"/>
            <consortium name="The Broad Institute Genome Sequencing Center for Infectious Disease"/>
            <person name="Wu L."/>
            <person name="Ma J."/>
        </authorList>
    </citation>
    <scope>NUCLEOTIDE SEQUENCE [LARGE SCALE GENOMIC DNA]</scope>
    <source>
        <strain evidence="8">JCM 19134</strain>
    </source>
</reference>
<organism evidence="7 8">
    <name type="scientific">Halioxenophilus aromaticivorans</name>
    <dbReference type="NCBI Taxonomy" id="1306992"/>
    <lineage>
        <taxon>Bacteria</taxon>
        <taxon>Pseudomonadati</taxon>
        <taxon>Pseudomonadota</taxon>
        <taxon>Gammaproteobacteria</taxon>
        <taxon>Alteromonadales</taxon>
        <taxon>Alteromonadaceae</taxon>
        <taxon>Halioxenophilus</taxon>
    </lineage>
</organism>
<dbReference type="SMART" id="SM00387">
    <property type="entry name" value="HATPase_c"/>
    <property type="match status" value="1"/>
</dbReference>
<dbReference type="InterPro" id="IPR036890">
    <property type="entry name" value="HATPase_C_sf"/>
</dbReference>
<dbReference type="Pfam" id="PF02518">
    <property type="entry name" value="HATPase_c"/>
    <property type="match status" value="1"/>
</dbReference>
<feature type="domain" description="Histidine kinase" evidence="6">
    <location>
        <begin position="25"/>
        <end position="243"/>
    </location>
</feature>
<dbReference type="Proteomes" id="UP001409585">
    <property type="component" value="Unassembled WGS sequence"/>
</dbReference>
<dbReference type="SUPFAM" id="SSF55874">
    <property type="entry name" value="ATPase domain of HSP90 chaperone/DNA topoisomerase II/histidine kinase"/>
    <property type="match status" value="1"/>
</dbReference>
<keyword evidence="3" id="KW-0597">Phosphoprotein</keyword>
<dbReference type="PANTHER" id="PTHR43304:SF1">
    <property type="entry name" value="PAC DOMAIN-CONTAINING PROTEIN"/>
    <property type="match status" value="1"/>
</dbReference>
<evidence type="ECO:0000256" key="3">
    <source>
        <dbReference type="ARBA" id="ARBA00022553"/>
    </source>
</evidence>
<proteinExistence type="predicted"/>
<dbReference type="InterPro" id="IPR004358">
    <property type="entry name" value="Sig_transdc_His_kin-like_C"/>
</dbReference>
<evidence type="ECO:0000256" key="2">
    <source>
        <dbReference type="ARBA" id="ARBA00012438"/>
    </source>
</evidence>
<evidence type="ECO:0000256" key="4">
    <source>
        <dbReference type="ARBA" id="ARBA00022679"/>
    </source>
</evidence>
<dbReference type="Gene3D" id="1.10.287.130">
    <property type="match status" value="1"/>
</dbReference>
<evidence type="ECO:0000259" key="6">
    <source>
        <dbReference type="PROSITE" id="PS50109"/>
    </source>
</evidence>
<dbReference type="InterPro" id="IPR005467">
    <property type="entry name" value="His_kinase_dom"/>
</dbReference>
<evidence type="ECO:0000313" key="8">
    <source>
        <dbReference type="Proteomes" id="UP001409585"/>
    </source>
</evidence>
<dbReference type="PRINTS" id="PR00344">
    <property type="entry name" value="BCTRLSENSOR"/>
</dbReference>
<accession>A0AAV3U5T5</accession>
<dbReference type="PANTHER" id="PTHR43304">
    <property type="entry name" value="PHYTOCHROME-LIKE PROTEIN CPH1"/>
    <property type="match status" value="1"/>
</dbReference>
<keyword evidence="5" id="KW-0418">Kinase</keyword>
<comment type="caution">
    <text evidence="7">The sequence shown here is derived from an EMBL/GenBank/DDBJ whole genome shotgun (WGS) entry which is preliminary data.</text>
</comment>
<name>A0AAV3U5T5_9ALTE</name>
<evidence type="ECO:0000313" key="7">
    <source>
        <dbReference type="EMBL" id="GAA4947717.1"/>
    </source>
</evidence>
<comment type="catalytic activity">
    <reaction evidence="1">
        <text>ATP + protein L-histidine = ADP + protein N-phospho-L-histidine.</text>
        <dbReference type="EC" id="2.7.13.3"/>
    </reaction>
</comment>
<dbReference type="EMBL" id="BAABLX010000027">
    <property type="protein sequence ID" value="GAA4947717.1"/>
    <property type="molecule type" value="Genomic_DNA"/>
</dbReference>
<dbReference type="AlphaFoldDB" id="A0AAV3U5T5"/>
<dbReference type="PROSITE" id="PS50109">
    <property type="entry name" value="HIS_KIN"/>
    <property type="match status" value="1"/>
</dbReference>
<protein>
    <recommendedName>
        <fullName evidence="2">histidine kinase</fullName>
        <ecNumber evidence="2">2.7.13.3</ecNumber>
    </recommendedName>
</protein>
<dbReference type="InterPro" id="IPR052162">
    <property type="entry name" value="Sensor_kinase/Photoreceptor"/>
</dbReference>
<evidence type="ECO:0000256" key="5">
    <source>
        <dbReference type="ARBA" id="ARBA00022777"/>
    </source>
</evidence>
<dbReference type="InterPro" id="IPR036097">
    <property type="entry name" value="HisK_dim/P_sf"/>
</dbReference>
<gene>
    <name evidence="7" type="ORF">GCM10025791_29370</name>
</gene>
<dbReference type="SUPFAM" id="SSF47384">
    <property type="entry name" value="Homodimeric domain of signal transducing histidine kinase"/>
    <property type="match status" value="1"/>
</dbReference>
<keyword evidence="8" id="KW-1185">Reference proteome</keyword>
<dbReference type="InterPro" id="IPR003594">
    <property type="entry name" value="HATPase_dom"/>
</dbReference>
<dbReference type="GO" id="GO:0000155">
    <property type="term" value="F:phosphorelay sensor kinase activity"/>
    <property type="evidence" value="ECO:0007669"/>
    <property type="project" value="InterPro"/>
</dbReference>
<sequence>MSSDLNKLRAEIERLHIEHQAFVYRVSHDLKAPIRHLQWYLEQIEEANDKHAEETITHGIAESFQTLDLLRSQMDDLLAYSRVSSQTQGESAVDCTEVLKAVVQRLQVDIETVGAKLNIQPAPCVIGSAKQLEILFLQLVKNSLVFHNKALTARISIESNEDRTQNPSLAQFNIIDNGIGVAAKHQPHVFEMFFRAVGRDYPGNGAGLAIAKRIVDRHRGTIQILSPNSFGGTTVRLQLPLAE</sequence>
<keyword evidence="4" id="KW-0808">Transferase</keyword>
<dbReference type="Gene3D" id="3.30.565.10">
    <property type="entry name" value="Histidine kinase-like ATPase, C-terminal domain"/>
    <property type="match status" value="1"/>
</dbReference>
<dbReference type="RefSeq" id="WP_345423762.1">
    <property type="nucleotide sequence ID" value="NZ_AP031496.1"/>
</dbReference>